<evidence type="ECO:0000313" key="9">
    <source>
        <dbReference type="Proteomes" id="UP000054516"/>
    </source>
</evidence>
<sequence>MPPGDVIPEFDHPSNGTAGVIALCIISLALTLFFVLLYTCGRVFVVKRFHISDAIAFASFVRLYWRKGGKSGLLSNTAAFFQGLYIGLLYVNLHASITMGYFVHQWDIRISSFGDFLLDYIYATVFYQLTIMLSKAAILLQWIRIFVPTGTRNRFFRLCSGIIVVDVLFYVAAELIIIIPCAPFAEHVEKLGICSSGSQAQYIDFTSATINLLLDLTIFAAPQTVIWRLHMSRTKRLNVSLIFTIGTIACAAAVGRLVATIYFYRVPQVYRDSTYLASYVGVVTLIEATSGILIFCFPGVPKGLQAIRNAKQSIYRLRFRLSSKESSFADDIDHLPLTQHASLRTNESNGHACDLTPTQYRAASNMS</sequence>
<dbReference type="InterPro" id="IPR049326">
    <property type="entry name" value="Rhodopsin_dom_fungi"/>
</dbReference>
<feature type="domain" description="Rhodopsin" evidence="7">
    <location>
        <begin position="77"/>
        <end position="300"/>
    </location>
</feature>
<comment type="similarity">
    <text evidence="5">Belongs to the SAT4 family.</text>
</comment>
<comment type="subcellular location">
    <subcellularLocation>
        <location evidence="1">Membrane</location>
        <topology evidence="1">Multi-pass membrane protein</topology>
    </subcellularLocation>
</comment>
<dbReference type="EMBL" id="DF977467">
    <property type="protein sequence ID" value="GAP85201.2"/>
    <property type="molecule type" value="Genomic_DNA"/>
</dbReference>
<evidence type="ECO:0000256" key="3">
    <source>
        <dbReference type="ARBA" id="ARBA00022989"/>
    </source>
</evidence>
<gene>
    <name evidence="8" type="ORF">SAMD00023353_2201410</name>
</gene>
<keyword evidence="4 6" id="KW-0472">Membrane</keyword>
<feature type="transmembrane region" description="Helical" evidence="6">
    <location>
        <begin position="120"/>
        <end position="143"/>
    </location>
</feature>
<feature type="transmembrane region" description="Helical" evidence="6">
    <location>
        <begin position="73"/>
        <end position="93"/>
    </location>
</feature>
<name>A0A1S7UP53_ROSNE</name>
<dbReference type="Proteomes" id="UP000054516">
    <property type="component" value="Unassembled WGS sequence"/>
</dbReference>
<feature type="transmembrane region" description="Helical" evidence="6">
    <location>
        <begin position="239"/>
        <end position="264"/>
    </location>
</feature>
<dbReference type="Pfam" id="PF20684">
    <property type="entry name" value="Fung_rhodopsin"/>
    <property type="match status" value="1"/>
</dbReference>
<feature type="transmembrane region" description="Helical" evidence="6">
    <location>
        <begin position="155"/>
        <end position="185"/>
    </location>
</feature>
<evidence type="ECO:0000256" key="1">
    <source>
        <dbReference type="ARBA" id="ARBA00004141"/>
    </source>
</evidence>
<keyword evidence="9" id="KW-1185">Reference proteome</keyword>
<protein>
    <submittedName>
        <fullName evidence="8">Putative ribosomal protein L36e</fullName>
    </submittedName>
</protein>
<dbReference type="AlphaFoldDB" id="A0A1S7UP53"/>
<dbReference type="GO" id="GO:0016020">
    <property type="term" value="C:membrane"/>
    <property type="evidence" value="ECO:0007669"/>
    <property type="project" value="UniProtKB-SubCell"/>
</dbReference>
<evidence type="ECO:0000313" key="8">
    <source>
        <dbReference type="EMBL" id="GAP85201.2"/>
    </source>
</evidence>
<dbReference type="OrthoDB" id="4682787at2759"/>
<evidence type="ECO:0000256" key="4">
    <source>
        <dbReference type="ARBA" id="ARBA00023136"/>
    </source>
</evidence>
<evidence type="ECO:0000256" key="6">
    <source>
        <dbReference type="SAM" id="Phobius"/>
    </source>
</evidence>
<dbReference type="PANTHER" id="PTHR33048:SF47">
    <property type="entry name" value="INTEGRAL MEMBRANE PROTEIN-RELATED"/>
    <property type="match status" value="1"/>
</dbReference>
<evidence type="ECO:0000256" key="2">
    <source>
        <dbReference type="ARBA" id="ARBA00022692"/>
    </source>
</evidence>
<keyword evidence="3 6" id="KW-1133">Transmembrane helix</keyword>
<keyword evidence="2 6" id="KW-0812">Transmembrane</keyword>
<keyword evidence="8" id="KW-0689">Ribosomal protein</keyword>
<dbReference type="InterPro" id="IPR052337">
    <property type="entry name" value="SAT4-like"/>
</dbReference>
<keyword evidence="8" id="KW-0687">Ribonucleoprotein</keyword>
<proteinExistence type="inferred from homology"/>
<dbReference type="PANTHER" id="PTHR33048">
    <property type="entry name" value="PTH11-LIKE INTEGRAL MEMBRANE PROTEIN (AFU_ORTHOLOGUE AFUA_5G11245)"/>
    <property type="match status" value="1"/>
</dbReference>
<evidence type="ECO:0000259" key="7">
    <source>
        <dbReference type="Pfam" id="PF20684"/>
    </source>
</evidence>
<feature type="transmembrane region" description="Helical" evidence="6">
    <location>
        <begin position="205"/>
        <end position="227"/>
    </location>
</feature>
<dbReference type="OMA" id="IIPCAPF"/>
<feature type="transmembrane region" description="Helical" evidence="6">
    <location>
        <begin position="20"/>
        <end position="40"/>
    </location>
</feature>
<evidence type="ECO:0000256" key="5">
    <source>
        <dbReference type="ARBA" id="ARBA00038359"/>
    </source>
</evidence>
<accession>A0A1S7UP53</accession>
<organism evidence="8">
    <name type="scientific">Rosellinia necatrix</name>
    <name type="common">White root-rot fungus</name>
    <dbReference type="NCBI Taxonomy" id="77044"/>
    <lineage>
        <taxon>Eukaryota</taxon>
        <taxon>Fungi</taxon>
        <taxon>Dikarya</taxon>
        <taxon>Ascomycota</taxon>
        <taxon>Pezizomycotina</taxon>
        <taxon>Sordariomycetes</taxon>
        <taxon>Xylariomycetidae</taxon>
        <taxon>Xylariales</taxon>
        <taxon>Xylariaceae</taxon>
        <taxon>Rosellinia</taxon>
    </lineage>
</organism>
<reference evidence="8" key="1">
    <citation type="submission" date="2016-03" db="EMBL/GenBank/DDBJ databases">
        <title>Draft genome sequence of Rosellinia necatrix.</title>
        <authorList>
            <person name="Kanematsu S."/>
        </authorList>
    </citation>
    <scope>NUCLEOTIDE SEQUENCE [LARGE SCALE GENOMIC DNA]</scope>
    <source>
        <strain evidence="8">W97</strain>
    </source>
</reference>
<dbReference type="GO" id="GO:0005840">
    <property type="term" value="C:ribosome"/>
    <property type="evidence" value="ECO:0007669"/>
    <property type="project" value="UniProtKB-KW"/>
</dbReference>
<feature type="transmembrane region" description="Helical" evidence="6">
    <location>
        <begin position="276"/>
        <end position="300"/>
    </location>
</feature>